<dbReference type="GO" id="GO:0006488">
    <property type="term" value="P:dolichol-linked oligosaccharide biosynthetic process"/>
    <property type="evidence" value="ECO:0007669"/>
    <property type="project" value="TreeGrafter"/>
</dbReference>
<keyword evidence="1" id="KW-0328">Glycosyltransferase</keyword>
<dbReference type="GO" id="GO:0004582">
    <property type="term" value="F:dolichyl-phosphate beta-D-mannosyltransferase activity"/>
    <property type="evidence" value="ECO:0007669"/>
    <property type="project" value="InterPro"/>
</dbReference>
<keyword evidence="4" id="KW-1185">Reference proteome</keyword>
<evidence type="ECO:0000256" key="1">
    <source>
        <dbReference type="ARBA" id="ARBA00022676"/>
    </source>
</evidence>
<dbReference type="AlphaFoldDB" id="A0A8J5H0B5"/>
<dbReference type="InterPro" id="IPR039528">
    <property type="entry name" value="DPM1-like"/>
</dbReference>
<gene>
    <name evidence="3" type="ORF">ZIOFF_025123</name>
</gene>
<protein>
    <submittedName>
        <fullName evidence="3">Uncharacterized protein</fullName>
    </submittedName>
</protein>
<comment type="caution">
    <text evidence="3">The sequence shown here is derived from an EMBL/GenBank/DDBJ whole genome shotgun (WGS) entry which is preliminary data.</text>
</comment>
<accession>A0A8J5H0B5</accession>
<dbReference type="PANTHER" id="PTHR43398:SF1">
    <property type="entry name" value="DOLICHOL-PHOSPHATE MANNOSYLTRANSFERASE SUBUNIT 1"/>
    <property type="match status" value="1"/>
</dbReference>
<evidence type="ECO:0000313" key="3">
    <source>
        <dbReference type="EMBL" id="KAG6514753.1"/>
    </source>
</evidence>
<sequence length="74" mass="8629">MGVCMDGTLCVNSQVGEQMYLNRHFYGQCNIFFRLYERSAFEDAISSCVSKGYVFQMEIIVRDSRKGYHIEEAR</sequence>
<dbReference type="GO" id="GO:0035269">
    <property type="term" value="P:protein O-linked glycosylation via mannose"/>
    <property type="evidence" value="ECO:0007669"/>
    <property type="project" value="TreeGrafter"/>
</dbReference>
<dbReference type="EMBL" id="JACMSC010000007">
    <property type="protein sequence ID" value="KAG6514753.1"/>
    <property type="molecule type" value="Genomic_DNA"/>
</dbReference>
<name>A0A8J5H0B5_ZINOF</name>
<proteinExistence type="predicted"/>
<keyword evidence="2" id="KW-0808">Transferase</keyword>
<dbReference type="GO" id="GO:0006506">
    <property type="term" value="P:GPI anchor biosynthetic process"/>
    <property type="evidence" value="ECO:0007669"/>
    <property type="project" value="TreeGrafter"/>
</dbReference>
<dbReference type="PANTHER" id="PTHR43398">
    <property type="entry name" value="DOLICHOL-PHOSPHATE MANNOSYLTRANSFERASE SUBUNIT 1"/>
    <property type="match status" value="1"/>
</dbReference>
<reference evidence="3 4" key="1">
    <citation type="submission" date="2020-08" db="EMBL/GenBank/DDBJ databases">
        <title>Plant Genome Project.</title>
        <authorList>
            <person name="Zhang R.-G."/>
        </authorList>
    </citation>
    <scope>NUCLEOTIDE SEQUENCE [LARGE SCALE GENOMIC DNA]</scope>
    <source>
        <tissue evidence="3">Rhizome</tissue>
    </source>
</reference>
<dbReference type="Proteomes" id="UP000734854">
    <property type="component" value="Unassembled WGS sequence"/>
</dbReference>
<dbReference type="GO" id="GO:0005789">
    <property type="term" value="C:endoplasmic reticulum membrane"/>
    <property type="evidence" value="ECO:0007669"/>
    <property type="project" value="TreeGrafter"/>
</dbReference>
<evidence type="ECO:0000313" key="4">
    <source>
        <dbReference type="Proteomes" id="UP000734854"/>
    </source>
</evidence>
<evidence type="ECO:0000256" key="2">
    <source>
        <dbReference type="ARBA" id="ARBA00022679"/>
    </source>
</evidence>
<organism evidence="3 4">
    <name type="scientific">Zingiber officinale</name>
    <name type="common">Ginger</name>
    <name type="synonym">Amomum zingiber</name>
    <dbReference type="NCBI Taxonomy" id="94328"/>
    <lineage>
        <taxon>Eukaryota</taxon>
        <taxon>Viridiplantae</taxon>
        <taxon>Streptophyta</taxon>
        <taxon>Embryophyta</taxon>
        <taxon>Tracheophyta</taxon>
        <taxon>Spermatophyta</taxon>
        <taxon>Magnoliopsida</taxon>
        <taxon>Liliopsida</taxon>
        <taxon>Zingiberales</taxon>
        <taxon>Zingiberaceae</taxon>
        <taxon>Zingiber</taxon>
    </lineage>
</organism>